<protein>
    <submittedName>
        <fullName evidence="1">Uncharacterized protein</fullName>
    </submittedName>
</protein>
<accession>A0ABM7VE77</accession>
<dbReference type="RefSeq" id="WP_338396696.1">
    <property type="nucleotide sequence ID" value="NZ_AP025292.1"/>
</dbReference>
<reference evidence="1 2" key="1">
    <citation type="submission" date="2021-12" db="EMBL/GenBank/DDBJ databases">
        <title>Genome sequencing of bacteria with rrn-lacking chromosome and rrn-plasmid.</title>
        <authorList>
            <person name="Anda M."/>
            <person name="Iwasaki W."/>
        </authorList>
    </citation>
    <scope>NUCLEOTIDE SEQUENCE [LARGE SCALE GENOMIC DNA]</scope>
    <source>
        <strain evidence="1 2">NBRC 101262</strain>
    </source>
</reference>
<keyword evidence="2" id="KW-1185">Reference proteome</keyword>
<dbReference type="EMBL" id="AP025292">
    <property type="protein sequence ID" value="BDC99263.1"/>
    <property type="molecule type" value="Genomic_DNA"/>
</dbReference>
<dbReference type="Proteomes" id="UP001354989">
    <property type="component" value="Chromosome"/>
</dbReference>
<organism evidence="1 2">
    <name type="scientific">Persicobacter psychrovividus</name>
    <dbReference type="NCBI Taxonomy" id="387638"/>
    <lineage>
        <taxon>Bacteria</taxon>
        <taxon>Pseudomonadati</taxon>
        <taxon>Bacteroidota</taxon>
        <taxon>Cytophagia</taxon>
        <taxon>Cytophagales</taxon>
        <taxon>Persicobacteraceae</taxon>
        <taxon>Persicobacter</taxon>
    </lineage>
</organism>
<evidence type="ECO:0000313" key="2">
    <source>
        <dbReference type="Proteomes" id="UP001354989"/>
    </source>
</evidence>
<sequence length="78" mass="9161">MKTVILKIVIKKHGNAIPLSVDQHRRIPCYSLSSYEFEEKLFQIEYNPQSGVTEAAVIQEHLISLHKKFKIHRFEILK</sequence>
<name>A0ABM7VE77_9BACT</name>
<proteinExistence type="predicted"/>
<gene>
    <name evidence="1" type="ORF">PEPS_15440</name>
</gene>
<evidence type="ECO:0000313" key="1">
    <source>
        <dbReference type="EMBL" id="BDC99263.1"/>
    </source>
</evidence>